<dbReference type="EMBL" id="KN847524">
    <property type="protein sequence ID" value="KIV89509.1"/>
    <property type="molecule type" value="Genomic_DNA"/>
</dbReference>
<proteinExistence type="predicted"/>
<dbReference type="GeneID" id="27324747"/>
<evidence type="ECO:0000256" key="1">
    <source>
        <dbReference type="SAM" id="MobiDB-lite"/>
    </source>
</evidence>
<dbReference type="Proteomes" id="UP000054302">
    <property type="component" value="Unassembled WGS sequence"/>
</dbReference>
<evidence type="ECO:0000313" key="3">
    <source>
        <dbReference type="Proteomes" id="UP000054302"/>
    </source>
</evidence>
<dbReference type="OrthoDB" id="10361811at2759"/>
<dbReference type="HOGENOM" id="CLU_1272314_0_0_1"/>
<feature type="compositionally biased region" description="Polar residues" evidence="1">
    <location>
        <begin position="135"/>
        <end position="151"/>
    </location>
</feature>
<gene>
    <name evidence="2" type="ORF">PV10_06902</name>
</gene>
<feature type="region of interest" description="Disordered" evidence="1">
    <location>
        <begin position="1"/>
        <end position="217"/>
    </location>
</feature>
<organism evidence="2 3">
    <name type="scientific">Exophiala mesophila</name>
    <name type="common">Black yeast-like fungus</name>
    <dbReference type="NCBI Taxonomy" id="212818"/>
    <lineage>
        <taxon>Eukaryota</taxon>
        <taxon>Fungi</taxon>
        <taxon>Dikarya</taxon>
        <taxon>Ascomycota</taxon>
        <taxon>Pezizomycotina</taxon>
        <taxon>Eurotiomycetes</taxon>
        <taxon>Chaetothyriomycetidae</taxon>
        <taxon>Chaetothyriales</taxon>
        <taxon>Herpotrichiellaceae</taxon>
        <taxon>Exophiala</taxon>
    </lineage>
</organism>
<evidence type="ECO:0000313" key="2">
    <source>
        <dbReference type="EMBL" id="KIV89509.1"/>
    </source>
</evidence>
<dbReference type="VEuPathDB" id="FungiDB:PV10_06902"/>
<feature type="compositionally biased region" description="Polar residues" evidence="1">
    <location>
        <begin position="7"/>
        <end position="32"/>
    </location>
</feature>
<feature type="compositionally biased region" description="Basic and acidic residues" evidence="1">
    <location>
        <begin position="189"/>
        <end position="204"/>
    </location>
</feature>
<feature type="compositionally biased region" description="Polar residues" evidence="1">
    <location>
        <begin position="92"/>
        <end position="117"/>
    </location>
</feature>
<reference evidence="2 3" key="1">
    <citation type="submission" date="2015-01" db="EMBL/GenBank/DDBJ databases">
        <title>The Genome Sequence of Exophiala mesophila CBS40295.</title>
        <authorList>
            <consortium name="The Broad Institute Genomics Platform"/>
            <person name="Cuomo C."/>
            <person name="de Hoog S."/>
            <person name="Gorbushina A."/>
            <person name="Stielow B."/>
            <person name="Teixiera M."/>
            <person name="Abouelleil A."/>
            <person name="Chapman S.B."/>
            <person name="Priest M."/>
            <person name="Young S.K."/>
            <person name="Wortman J."/>
            <person name="Nusbaum C."/>
            <person name="Birren B."/>
        </authorList>
    </citation>
    <scope>NUCLEOTIDE SEQUENCE [LARGE SCALE GENOMIC DNA]</scope>
    <source>
        <strain evidence="2 3">CBS 40295</strain>
    </source>
</reference>
<feature type="compositionally biased region" description="Basic and acidic residues" evidence="1">
    <location>
        <begin position="35"/>
        <end position="45"/>
    </location>
</feature>
<keyword evidence="3" id="KW-1185">Reference proteome</keyword>
<dbReference type="RefSeq" id="XP_016221083.1">
    <property type="nucleotide sequence ID" value="XM_016371751.1"/>
</dbReference>
<name>A0A0D1Z6M0_EXOME</name>
<accession>A0A0D1Z6M0</accession>
<dbReference type="AlphaFoldDB" id="A0A0D1Z6M0"/>
<feature type="compositionally biased region" description="Low complexity" evidence="1">
    <location>
        <begin position="171"/>
        <end position="184"/>
    </location>
</feature>
<sequence>MEHRDPNTTSPSYTSHNSYRGSDHGATSGTPDQDQDPRSYRGKEPRRPRRRRTLLTSGSGPWTYRSSDEEEDDDQNPNFDQDLDFAQHSENEPSNAQYQWNPSQSPNLSSRHSTSPRDLSHDTSRSKGKARASGRTGSSSNTRFADMGSTQPDRRQDNMSSYQTRRQDQTSSTSRVGSSGSASPSEPPQDSRSDRKKDRSDKSAGRSRLVAGVFVRY</sequence>
<protein>
    <submittedName>
        <fullName evidence="2">Uncharacterized protein</fullName>
    </submittedName>
</protein>